<proteinExistence type="predicted"/>
<name>A0A5C6MGN8_9TELE</name>
<sequence length="29" mass="3213">MSVTLLSSGHFSNSPHSFSVLRCEFNVTK</sequence>
<dbReference type="EMBL" id="RHFK02000511">
    <property type="protein sequence ID" value="TWW53869.1"/>
    <property type="molecule type" value="Genomic_DNA"/>
</dbReference>
<protein>
    <submittedName>
        <fullName evidence="1">Uncharacterized protein</fullName>
    </submittedName>
</protein>
<evidence type="ECO:0000313" key="2">
    <source>
        <dbReference type="Proteomes" id="UP000324091"/>
    </source>
</evidence>
<dbReference type="AlphaFoldDB" id="A0A5C6MGN8"/>
<keyword evidence="2" id="KW-1185">Reference proteome</keyword>
<organism evidence="1 2">
    <name type="scientific">Takifugu flavidus</name>
    <name type="common">sansaifugu</name>
    <dbReference type="NCBI Taxonomy" id="433684"/>
    <lineage>
        <taxon>Eukaryota</taxon>
        <taxon>Metazoa</taxon>
        <taxon>Chordata</taxon>
        <taxon>Craniata</taxon>
        <taxon>Vertebrata</taxon>
        <taxon>Euteleostomi</taxon>
        <taxon>Actinopterygii</taxon>
        <taxon>Neopterygii</taxon>
        <taxon>Teleostei</taxon>
        <taxon>Neoteleostei</taxon>
        <taxon>Acanthomorphata</taxon>
        <taxon>Eupercaria</taxon>
        <taxon>Tetraodontiformes</taxon>
        <taxon>Tetradontoidea</taxon>
        <taxon>Tetraodontidae</taxon>
        <taxon>Takifugu</taxon>
    </lineage>
</organism>
<gene>
    <name evidence="1" type="ORF">D4764_0242910</name>
</gene>
<accession>A0A5C6MGN8</accession>
<comment type="caution">
    <text evidence="1">The sequence shown here is derived from an EMBL/GenBank/DDBJ whole genome shotgun (WGS) entry which is preliminary data.</text>
</comment>
<reference evidence="1 2" key="1">
    <citation type="submission" date="2019-04" db="EMBL/GenBank/DDBJ databases">
        <title>Chromosome genome assembly for Takifugu flavidus.</title>
        <authorList>
            <person name="Xiao S."/>
        </authorList>
    </citation>
    <scope>NUCLEOTIDE SEQUENCE [LARGE SCALE GENOMIC DNA]</scope>
    <source>
        <strain evidence="1">HTHZ2018</strain>
        <tissue evidence="1">Muscle</tissue>
    </source>
</reference>
<evidence type="ECO:0000313" key="1">
    <source>
        <dbReference type="EMBL" id="TWW53869.1"/>
    </source>
</evidence>
<dbReference type="Proteomes" id="UP000324091">
    <property type="component" value="Unassembled WGS sequence"/>
</dbReference>